<evidence type="ECO:0000313" key="2">
    <source>
        <dbReference type="EMBL" id="TQS11721.1"/>
    </source>
</evidence>
<protein>
    <submittedName>
        <fullName evidence="2">Uncharacterized protein</fullName>
    </submittedName>
</protein>
<evidence type="ECO:0000256" key="1">
    <source>
        <dbReference type="SAM" id="MobiDB-lite"/>
    </source>
</evidence>
<evidence type="ECO:0000313" key="3">
    <source>
        <dbReference type="Proteomes" id="UP000316541"/>
    </source>
</evidence>
<reference evidence="2 3" key="1">
    <citation type="submission" date="2019-07" db="EMBL/GenBank/DDBJ databases">
        <title>Microbispora hainanensis DSM 45428.</title>
        <authorList>
            <person name="Thawai C."/>
        </authorList>
    </citation>
    <scope>NUCLEOTIDE SEQUENCE [LARGE SCALE GENOMIC DNA]</scope>
    <source>
        <strain evidence="2 3">DSM 45428</strain>
    </source>
</reference>
<organism evidence="2 3">
    <name type="scientific">Microbispora hainanensis</name>
    <dbReference type="NCBI Taxonomy" id="568844"/>
    <lineage>
        <taxon>Bacteria</taxon>
        <taxon>Bacillati</taxon>
        <taxon>Actinomycetota</taxon>
        <taxon>Actinomycetes</taxon>
        <taxon>Streptosporangiales</taxon>
        <taxon>Streptosporangiaceae</taxon>
        <taxon>Microbispora</taxon>
    </lineage>
</organism>
<dbReference type="EMBL" id="VIRM01000074">
    <property type="protein sequence ID" value="TQS11721.1"/>
    <property type="molecule type" value="Genomic_DNA"/>
</dbReference>
<feature type="region of interest" description="Disordered" evidence="1">
    <location>
        <begin position="54"/>
        <end position="76"/>
    </location>
</feature>
<feature type="compositionally biased region" description="Basic and acidic residues" evidence="1">
    <location>
        <begin position="58"/>
        <end position="76"/>
    </location>
</feature>
<dbReference type="RefSeq" id="WP_142624901.1">
    <property type="nucleotide sequence ID" value="NZ_VIRM01000074.1"/>
</dbReference>
<name>A0A544Y4R1_9ACTN</name>
<gene>
    <name evidence="2" type="ORF">FLX08_36895</name>
</gene>
<accession>A0A544Y4R1</accession>
<dbReference type="Proteomes" id="UP000316541">
    <property type="component" value="Unassembled WGS sequence"/>
</dbReference>
<dbReference type="AlphaFoldDB" id="A0A544Y4R1"/>
<proteinExistence type="predicted"/>
<sequence length="76" mass="8458">MTPIYKPLNGLAEKMEQIARTIPDPPLTILTEAIPSDADPTRGYLVVHIPASPAAPHGRREVLRPGRQNQDRPVRR</sequence>
<comment type="caution">
    <text evidence="2">The sequence shown here is derived from an EMBL/GenBank/DDBJ whole genome shotgun (WGS) entry which is preliminary data.</text>
</comment>